<reference evidence="2 3" key="1">
    <citation type="submission" date="2024-01" db="EMBL/GenBank/DDBJ databases">
        <title>A draft genome for a cacao thread blight-causing isolate of Paramarasmius palmivorus.</title>
        <authorList>
            <person name="Baruah I.K."/>
            <person name="Bukari Y."/>
            <person name="Amoako-Attah I."/>
            <person name="Meinhardt L.W."/>
            <person name="Bailey B.A."/>
            <person name="Cohen S.P."/>
        </authorList>
    </citation>
    <scope>NUCLEOTIDE SEQUENCE [LARGE SCALE GENOMIC DNA]</scope>
    <source>
        <strain evidence="2 3">GH-12</strain>
    </source>
</reference>
<dbReference type="InterPro" id="IPR001810">
    <property type="entry name" value="F-box_dom"/>
</dbReference>
<dbReference type="EMBL" id="JAYKXP010000008">
    <property type="protein sequence ID" value="KAK7054970.1"/>
    <property type="molecule type" value="Genomic_DNA"/>
</dbReference>
<gene>
    <name evidence="2" type="ORF">VNI00_003433</name>
</gene>
<feature type="domain" description="F-box" evidence="1">
    <location>
        <begin position="83"/>
        <end position="136"/>
    </location>
</feature>
<proteinExistence type="predicted"/>
<keyword evidence="3" id="KW-1185">Reference proteome</keyword>
<dbReference type="InterPro" id="IPR032675">
    <property type="entry name" value="LRR_dom_sf"/>
</dbReference>
<name>A0AAW0DUC6_9AGAR</name>
<organism evidence="2 3">
    <name type="scientific">Paramarasmius palmivorus</name>
    <dbReference type="NCBI Taxonomy" id="297713"/>
    <lineage>
        <taxon>Eukaryota</taxon>
        <taxon>Fungi</taxon>
        <taxon>Dikarya</taxon>
        <taxon>Basidiomycota</taxon>
        <taxon>Agaricomycotina</taxon>
        <taxon>Agaricomycetes</taxon>
        <taxon>Agaricomycetidae</taxon>
        <taxon>Agaricales</taxon>
        <taxon>Marasmiineae</taxon>
        <taxon>Marasmiaceae</taxon>
        <taxon>Paramarasmius</taxon>
    </lineage>
</organism>
<comment type="caution">
    <text evidence="2">The sequence shown here is derived from an EMBL/GenBank/DDBJ whole genome shotgun (WGS) entry which is preliminary data.</text>
</comment>
<evidence type="ECO:0000313" key="2">
    <source>
        <dbReference type="EMBL" id="KAK7054970.1"/>
    </source>
</evidence>
<dbReference type="Proteomes" id="UP001383192">
    <property type="component" value="Unassembled WGS sequence"/>
</dbReference>
<dbReference type="Pfam" id="PF12937">
    <property type="entry name" value="F-box-like"/>
    <property type="match status" value="1"/>
</dbReference>
<dbReference type="AlphaFoldDB" id="A0AAW0DUC6"/>
<evidence type="ECO:0000259" key="1">
    <source>
        <dbReference type="Pfam" id="PF12937"/>
    </source>
</evidence>
<dbReference type="Gene3D" id="3.80.10.10">
    <property type="entry name" value="Ribonuclease Inhibitor"/>
    <property type="match status" value="1"/>
</dbReference>
<sequence length="522" mass="58155">MGSAIGTEPEVLEAALSTTDQSALRELLHLASSSNRRVIARALCDAENTIRYYEAEIAQLLAQRQRFVRRAERCRSLLSPVKNIPPEILSLIFEFYCQKNILLPDTLSPASTLCAVCYRWQQIALSIPRLWSSLDIDFSSWGTRHGSRLARTIQAFMERSKTNPLTLRLKIDEEDDSDDDSDEDVNSPLDRINRSALEILVRNSCRWFDVEFDGPTDILDHDDFLPIGGCLPRLRYVNFGLVEPYGLFSDAPSLCSVTYTPGSNVPVPSLPLDHIKLLELRECDGPSALRMLQACKAIEELKLYWVGGGVAEALMEAFPSMNTLRVETRDECDISLVLQLTLPVVTLIELKCFDKRRTELGWTVWDTSSVQTFFGDSPILELRLDNLPITDTQVIGILSCLPSLRKLHIRDLGRWVLDGPPGRQTGNRTITSPFFQSLTAVGPSDTVLIPRLTDLTLDASGDMFDPGPLLKLIQSRLGHDSGEIENLHSVHLQLRGEGSTPGVTTPISDHTFPGLQFTGPSL</sequence>
<evidence type="ECO:0000313" key="3">
    <source>
        <dbReference type="Proteomes" id="UP001383192"/>
    </source>
</evidence>
<accession>A0AAW0DUC6</accession>
<protein>
    <recommendedName>
        <fullName evidence="1">F-box domain-containing protein</fullName>
    </recommendedName>
</protein>